<organism evidence="1 2">
    <name type="scientific">Colletotrichum melonis</name>
    <dbReference type="NCBI Taxonomy" id="1209925"/>
    <lineage>
        <taxon>Eukaryota</taxon>
        <taxon>Fungi</taxon>
        <taxon>Dikarya</taxon>
        <taxon>Ascomycota</taxon>
        <taxon>Pezizomycotina</taxon>
        <taxon>Sordariomycetes</taxon>
        <taxon>Hypocreomycetidae</taxon>
        <taxon>Glomerellales</taxon>
        <taxon>Glomerellaceae</taxon>
        <taxon>Colletotrichum</taxon>
        <taxon>Colletotrichum acutatum species complex</taxon>
    </lineage>
</organism>
<evidence type="ECO:0000313" key="2">
    <source>
        <dbReference type="Proteomes" id="UP001239795"/>
    </source>
</evidence>
<keyword evidence="2" id="KW-1185">Reference proteome</keyword>
<name>A0AAI9U8J0_9PEZI</name>
<reference evidence="1 2" key="1">
    <citation type="submission" date="2016-10" db="EMBL/GenBank/DDBJ databases">
        <title>The genome sequence of Colletotrichum fioriniae PJ7.</title>
        <authorList>
            <person name="Baroncelli R."/>
        </authorList>
    </citation>
    <scope>NUCLEOTIDE SEQUENCE [LARGE SCALE GENOMIC DNA]</scope>
    <source>
        <strain evidence="1">Col 31</strain>
    </source>
</reference>
<comment type="caution">
    <text evidence="1">The sequence shown here is derived from an EMBL/GenBank/DDBJ whole genome shotgun (WGS) entry which is preliminary data.</text>
</comment>
<accession>A0AAI9U8J0</accession>
<sequence>MLCRDDGGVSTFGPRRRQARPITRAVYARTLYKSPTPLQQQQTPTCRRQHSKERRKNFQFTVLSAPSRSCEWTAMRVCCKLHPATSQDMARTGKEVDLKADCGSLALVVPRPFLERVWVQDPDATMVMTGPENRVVVDEAGGNRCPGRTVTAAMVFGPSGRNPTCPGFGRRVTCERGPRKTVWTKGDQTRLGLARHTFDDVAKFSGSGYAGGGMAGRRSKIRR</sequence>
<evidence type="ECO:0000313" key="1">
    <source>
        <dbReference type="EMBL" id="KAK1453700.1"/>
    </source>
</evidence>
<proteinExistence type="predicted"/>
<dbReference type="Proteomes" id="UP001239795">
    <property type="component" value="Unassembled WGS sequence"/>
</dbReference>
<gene>
    <name evidence="1" type="ORF">CMEL01_05359</name>
</gene>
<dbReference type="EMBL" id="MLGG01000035">
    <property type="protein sequence ID" value="KAK1453700.1"/>
    <property type="molecule type" value="Genomic_DNA"/>
</dbReference>
<dbReference type="AlphaFoldDB" id="A0AAI9U8J0"/>
<protein>
    <submittedName>
        <fullName evidence="1">Uncharacterized protein</fullName>
    </submittedName>
</protein>